<feature type="chain" id="PRO_5003321794" description="Secreted protein" evidence="1">
    <location>
        <begin position="29"/>
        <end position="374"/>
    </location>
</feature>
<reference evidence="3" key="1">
    <citation type="journal article" date="2011" name="Proc. Natl. Acad. Sci. U.S.A.">
        <title>Obligate biotrophy features unraveled by the genomic analysis of rust fungi.</title>
        <authorList>
            <person name="Duplessis S."/>
            <person name="Cuomo C.A."/>
            <person name="Lin Y.-C."/>
            <person name="Aerts A."/>
            <person name="Tisserant E."/>
            <person name="Veneault-Fourrey C."/>
            <person name="Joly D.L."/>
            <person name="Hacquard S."/>
            <person name="Amselem J."/>
            <person name="Cantarel B.L."/>
            <person name="Chiu R."/>
            <person name="Coutinho P.M."/>
            <person name="Feau N."/>
            <person name="Field M."/>
            <person name="Frey P."/>
            <person name="Gelhaye E."/>
            <person name="Goldberg J."/>
            <person name="Grabherr M.G."/>
            <person name="Kodira C.D."/>
            <person name="Kohler A."/>
            <person name="Kuees U."/>
            <person name="Lindquist E.A."/>
            <person name="Lucas S.M."/>
            <person name="Mago R."/>
            <person name="Mauceli E."/>
            <person name="Morin E."/>
            <person name="Murat C."/>
            <person name="Pangilinan J.L."/>
            <person name="Park R."/>
            <person name="Pearson M."/>
            <person name="Quesneville H."/>
            <person name="Rouhier N."/>
            <person name="Sakthikumar S."/>
            <person name="Salamov A.A."/>
            <person name="Schmutz J."/>
            <person name="Selles B."/>
            <person name="Shapiro H."/>
            <person name="Tanguay P."/>
            <person name="Tuskan G.A."/>
            <person name="Henrissat B."/>
            <person name="Van de Peer Y."/>
            <person name="Rouze P."/>
            <person name="Ellis J.G."/>
            <person name="Dodds P.N."/>
            <person name="Schein J.E."/>
            <person name="Zhong S."/>
            <person name="Hamelin R.C."/>
            <person name="Grigoriev I.V."/>
            <person name="Szabo L.J."/>
            <person name="Martin F."/>
        </authorList>
    </citation>
    <scope>NUCLEOTIDE SEQUENCE [LARGE SCALE GENOMIC DNA]</scope>
    <source>
        <strain evidence="3">98AG31 / pathotype 3-4-7</strain>
    </source>
</reference>
<dbReference type="HOGENOM" id="CLU_056407_3_0_1"/>
<dbReference type="GeneID" id="18930400"/>
<evidence type="ECO:0000256" key="1">
    <source>
        <dbReference type="SAM" id="SignalP"/>
    </source>
</evidence>
<organism evidence="3">
    <name type="scientific">Melampsora larici-populina (strain 98AG31 / pathotype 3-4-7)</name>
    <name type="common">Poplar leaf rust fungus</name>
    <dbReference type="NCBI Taxonomy" id="747676"/>
    <lineage>
        <taxon>Eukaryota</taxon>
        <taxon>Fungi</taxon>
        <taxon>Dikarya</taxon>
        <taxon>Basidiomycota</taxon>
        <taxon>Pucciniomycotina</taxon>
        <taxon>Pucciniomycetes</taxon>
        <taxon>Pucciniales</taxon>
        <taxon>Melampsoraceae</taxon>
        <taxon>Melampsora</taxon>
    </lineage>
</organism>
<dbReference type="EMBL" id="GL883121">
    <property type="protein sequence ID" value="EGG04008.1"/>
    <property type="molecule type" value="Genomic_DNA"/>
</dbReference>
<protein>
    <recommendedName>
        <fullName evidence="4">Secreted protein</fullName>
    </recommendedName>
</protein>
<proteinExistence type="predicted"/>
<dbReference type="InParanoid" id="F4RUF4"/>
<evidence type="ECO:0008006" key="4">
    <source>
        <dbReference type="Google" id="ProtNLM"/>
    </source>
</evidence>
<keyword evidence="1" id="KW-0732">Signal</keyword>
<sequence>MILLPTVSEKLKPHLVLLCIYFLVIISAEDQRSDKLTFAHTASLGCQTFLTARHIYLYKCFSDLTDVHSVSSFDHQSYLTATPKYPISGSKIYSRCLSNKSTPPEMTKGKKKSTLPVTVSQMILEAQRSSYAGMPKKEVTISLGPPPAPNRPSNSNPDNLRLHPLWNHVNSLNNNLHIFLSHEYEISKTKIHKDQIYRILLHFNPKTLHRVTHLRDKLVNAFETELLPHLRPFISPPPPTPIETDLGDFDPLTAPQRVLKEAIQRKKPGLTIPAGVNSHSLHLLYKAYIDPDLVVPEAKEFAHRPRHLDIGGIKSKTIEQLRFSLQCHAPQVFIHLTPFNRTVCVDLYIKFVIEEDVEPGRLIPGFHYTIIPSK</sequence>
<dbReference type="AlphaFoldDB" id="F4RUF4"/>
<keyword evidence="3" id="KW-1185">Reference proteome</keyword>
<name>F4RUF4_MELLP</name>
<gene>
    <name evidence="2" type="ORF">MELLADRAFT_65217</name>
</gene>
<dbReference type="KEGG" id="mlr:MELLADRAFT_65217"/>
<accession>F4RUF4</accession>
<evidence type="ECO:0000313" key="3">
    <source>
        <dbReference type="Proteomes" id="UP000001072"/>
    </source>
</evidence>
<dbReference type="Proteomes" id="UP000001072">
    <property type="component" value="Unassembled WGS sequence"/>
</dbReference>
<dbReference type="VEuPathDB" id="FungiDB:MELLADRAFT_65217"/>
<feature type="signal peptide" evidence="1">
    <location>
        <begin position="1"/>
        <end position="28"/>
    </location>
</feature>
<evidence type="ECO:0000313" key="2">
    <source>
        <dbReference type="EMBL" id="EGG04008.1"/>
    </source>
</evidence>
<dbReference type="RefSeq" id="XP_007412801.1">
    <property type="nucleotide sequence ID" value="XM_007412739.1"/>
</dbReference>